<sequence length="554" mass="61755">MYEPPSQPPEELLDPLTQAPKRAAWENLDDPGWSRTLEDFIYASIDVFHLDGTFTALPIDSSTGLSTVENHISIVFPSDSTERDISIDPQILPQSSFQPERRPTINFSQTTEEAADALAMSKSLGVLETNGIDPSQARNHDVTTCVSPIPVTVKSEADGLDSDWWDSLRSLKEGGVKISLLTEAARLPNTATMKFTRKLNEPSCLFPDFLSQSDSQGSVFPVKASRAQQASLTRSACEATFVAPLPRPSYNDSKNKIPQVVRETATRFNGFWRPSRTGPSRTDISYLERSRTLQMAPSSLILKELRSAPRLTLSQTAKANSQLGKRTANHSSRIANRNKEADNAAMKQNYLESLKMFDVAMLSASRPFNHSGQSQKDLTLQFLKDQQSNPSIRQEIINKNKKYAEIPHSSGNAYTANIVTTPTGKLSKPSWPSQKLLSQSDSQSCSFPVKILNAHTPRLTPYQIAEANSQGLISSSIYVKPLVDPLDTFQILKEQPVQQKKPPSQPQQKEQENHEDRQKNPSRWSSLPADVRCAINSRRVDNRPKQRARESQQK</sequence>
<feature type="region of interest" description="Disordered" evidence="1">
    <location>
        <begin position="318"/>
        <end position="341"/>
    </location>
</feature>
<gene>
    <name evidence="2" type="ORF">CAEBREN_15891</name>
</gene>
<feature type="compositionally biased region" description="Low complexity" evidence="1">
    <location>
        <begin position="495"/>
        <end position="508"/>
    </location>
</feature>
<protein>
    <submittedName>
        <fullName evidence="2">Uncharacterized protein</fullName>
    </submittedName>
</protein>
<feature type="region of interest" description="Disordered" evidence="1">
    <location>
        <begin position="495"/>
        <end position="554"/>
    </location>
</feature>
<accession>G0ND46</accession>
<evidence type="ECO:0000313" key="2">
    <source>
        <dbReference type="EMBL" id="EGT58203.1"/>
    </source>
</evidence>
<feature type="compositionally biased region" description="Basic and acidic residues" evidence="1">
    <location>
        <begin position="509"/>
        <end position="519"/>
    </location>
</feature>
<dbReference type="AlphaFoldDB" id="G0ND46"/>
<organism evidence="3">
    <name type="scientific">Caenorhabditis brenneri</name>
    <name type="common">Nematode worm</name>
    <dbReference type="NCBI Taxonomy" id="135651"/>
    <lineage>
        <taxon>Eukaryota</taxon>
        <taxon>Metazoa</taxon>
        <taxon>Ecdysozoa</taxon>
        <taxon>Nematoda</taxon>
        <taxon>Chromadorea</taxon>
        <taxon>Rhabditida</taxon>
        <taxon>Rhabditina</taxon>
        <taxon>Rhabditomorpha</taxon>
        <taxon>Rhabditoidea</taxon>
        <taxon>Rhabditidae</taxon>
        <taxon>Peloderinae</taxon>
        <taxon>Caenorhabditis</taxon>
    </lineage>
</organism>
<evidence type="ECO:0000256" key="1">
    <source>
        <dbReference type="SAM" id="MobiDB-lite"/>
    </source>
</evidence>
<dbReference type="InParanoid" id="G0ND46"/>
<evidence type="ECO:0000313" key="3">
    <source>
        <dbReference type="Proteomes" id="UP000008068"/>
    </source>
</evidence>
<name>G0ND46_CAEBE</name>
<keyword evidence="3" id="KW-1185">Reference proteome</keyword>
<reference evidence="3" key="1">
    <citation type="submission" date="2011-07" db="EMBL/GenBank/DDBJ databases">
        <authorList>
            <consortium name="Caenorhabditis brenneri Sequencing and Analysis Consortium"/>
            <person name="Wilson R.K."/>
        </authorList>
    </citation>
    <scope>NUCLEOTIDE SEQUENCE [LARGE SCALE GENOMIC DNA]</scope>
    <source>
        <strain evidence="3">PB2801</strain>
    </source>
</reference>
<dbReference type="HOGENOM" id="CLU_491949_0_0_1"/>
<dbReference type="EMBL" id="GL379866">
    <property type="protein sequence ID" value="EGT58203.1"/>
    <property type="molecule type" value="Genomic_DNA"/>
</dbReference>
<feature type="compositionally biased region" description="Polar residues" evidence="1">
    <location>
        <begin position="318"/>
        <end position="335"/>
    </location>
</feature>
<feature type="compositionally biased region" description="Basic and acidic residues" evidence="1">
    <location>
        <begin position="538"/>
        <end position="554"/>
    </location>
</feature>
<proteinExistence type="predicted"/>
<dbReference type="Proteomes" id="UP000008068">
    <property type="component" value="Unassembled WGS sequence"/>
</dbReference>